<dbReference type="GO" id="GO:0015068">
    <property type="term" value="F:glycine amidinotransferase activity"/>
    <property type="evidence" value="ECO:0007669"/>
    <property type="project" value="UniProtKB-EC"/>
</dbReference>
<feature type="compositionally biased region" description="Basic residues" evidence="10">
    <location>
        <begin position="1624"/>
        <end position="1637"/>
    </location>
</feature>
<dbReference type="CDD" id="cd18793">
    <property type="entry name" value="SF2_C_SNF"/>
    <property type="match status" value="1"/>
</dbReference>
<dbReference type="PANTHER" id="PTHR10488">
    <property type="entry name" value="GLYCINE AMIDINOTRANSFERASE, MITOCHONDRIAL"/>
    <property type="match status" value="1"/>
</dbReference>
<evidence type="ECO:0000313" key="12">
    <source>
        <dbReference type="EMBL" id="KAE9130659.1"/>
    </source>
</evidence>
<evidence type="ECO:0000256" key="9">
    <source>
        <dbReference type="PIRSR" id="PIRSR633195-1"/>
    </source>
</evidence>
<organism evidence="12 13">
    <name type="scientific">Phytophthora fragariae</name>
    <dbReference type="NCBI Taxonomy" id="53985"/>
    <lineage>
        <taxon>Eukaryota</taxon>
        <taxon>Sar</taxon>
        <taxon>Stramenopiles</taxon>
        <taxon>Oomycota</taxon>
        <taxon>Peronosporomycetes</taxon>
        <taxon>Peronosporales</taxon>
        <taxon>Peronosporaceae</taxon>
        <taxon>Phytophthora</taxon>
    </lineage>
</organism>
<feature type="compositionally biased region" description="Basic and acidic residues" evidence="10">
    <location>
        <begin position="606"/>
        <end position="625"/>
    </location>
</feature>
<dbReference type="Pfam" id="PF07529">
    <property type="entry name" value="HSA"/>
    <property type="match status" value="1"/>
</dbReference>
<sequence length="2185" mass="235004">MSVLLRSTTTAARAQLLKAAATRGFAAAATATGTPIINSHNEWDPLEEVIVGRVEGATIPEWHVSGKAVWPNKHWDMYKTKAGLPFPKELMEGAAKELDYLAEVLEGEGVIVRRPEAATNDFNQPIKTPDFSSRSQLYAAMPRDVLIVFGNEIVEAPMAWRSRYFEFRPYRKLIKEYFQKGGKWTAAPKPQMSDELYNEDWKAESGVFNSVVTEFEPTFDAAEFTRMGRDIFTQQSQVTNQFGIEWVRRHLGDDYNVHVLDFQDRNAMHIDGTFVPLMPGKLLANPFRPCITGRPVKTYSYKDKDYQYCLPEMFKGWEVFVAPEPELSKDHPLFFTSPWTATCNVLVVRPGTVVVEAHEKKAQQCFKDWGFEVIPVPFRNFMPFGGSFHCATCDVRRTGTLQGEKSATGRGAPREREKGVAPVLAQRRRRGVTTPQADAVAPHCGGEHAALRNPRWQYKESLLRQLVDEREAALAASKEQQREDVQEEQAEIRSAEEEETAPPVEQQAQAEAVAEVEVKVIADDLKPMDDVESSVPVVESPVETEAASVAAAVEPVEKPSPAKATEDEVVLKKRRLAEAEEVESAAVAHKDDVPVKKAKRSKAKTLRLEKQNVDSSSEHTSEKDSTMVNATGEQEAVLVGAPYRVVRTSVPPNKYLMQKRRDEEASDREALVQPVLRSSTPGSSGLSTCNGATGTKRPASTHRSSSSSADVVNAEFERRLRESMSLRREVNQRCVSVTRKRQLPRLPTPARDKSHWDFLLEEMKWMATDFAQERNWKRVMQRRLVADVLVAQNAESVRQEQENRQIARGVALQVSAFWRTMERIAARSRMVVVENELGGHFDDPACVTALQQLRQQQRRVLCNGQPIENWKNTALRLQYAEFMVREAPRLESDSGSDSNQHRVETWPVQELLVERSSVGEVMQLYGKSSSVRASLWKATSQQEDTSQHMSALLLALSCLSLRRVRSEVETQLGKIEEISVSCQPSPSQKTQYRNALSGFGATLDTSGGREERLGVWLQLLLRLREICNCVDIVNDMDKLGHADLRLLTSCSAKLEALEPLLRRLAVQEGKKVVIYCQFNAMLPIMELFLSLLDIHFVRVTGSVNMQRRALCHFADRPVVRVALVSTRLSMSNGRWAASVFGGEAIIVVDSDWNATCDAKLRASWAKMAVGGADTLPVYRLHCENTVEASLLRVGASLTERVFGEMNPQELLAVPSDMALSMAIEKPSWWSSTATSSGGNGLSNSGTIASLSSVAQQVERDGRYCGGSSELEMPLVVHNVDLDAEEHLLLANTDELTPVEWYAVNYVHGVTDKKHQQRDNGKTVERDVGRTEEDCSASWDDNSTLFHSDQCSFEEMAASEVNRQWQDGDATSQLFYKMESGGNGLVDENTLEKLFMQMRMEGMETHFDVYKPPQPPLPEGTSSARLSSEAGPTVDNQMTFRVAYRVPAPPPPQPQPGKSKVEHGVGQHGDLSKLKSSKKQRTSAAAMSAARAGMAPGAGSANATAASAGVKRKLESQLGGIKSGPLKEQRVDLEGIPVPDVSEFADDDFWGDTNLDALDSAEWDDPALSGILGAGVGTGNGASSTASSSGTASSGAGVSATLGGSGADAGVHGEAGHSKTGSQKGFKKSKNATGRARKSSMSSDSGRDAWGVHDDIVLKKLFDLYGANWTLIAQIISGSISTSATAPGVTTATSKDSKSSASLKAQRAAAASVAAAQLTPVVLDARIGLPHTELLLTFPLRHSLPGLPPPSIMGATSLVEMTLALRKKQTAVDAADKKGTSTTQGGGLDDLKSIKTSFDAIIQCMKHKTSPPPIPIPVGTGSTGAASTTATTSAIATADSADLGTKASLTAASTPPIQVPVTVSTTPTEANAMKASVSPVVAAKATPVVVPPPHKSHTDMISLLPTAVLGPDEVIKRSKEAAVVAVQAAAAVASVGRDGSPLSASADVMLGAGSGFGASVSGSMPRRSHAASLSSEMSTVGVMAPSALPPTVVGAGAASSGAPPQSSGASDAAAWGGELVHGLDTNGLSAGTPMNTSGEASVAGASGSELPRNGPMPVTTSTLLHVLDRMPEIKNKIQSILNRTDCSESQKVAMIARLLSNTNAINNTNALGAAPPMTSAAATATSSVVLSALTDATMLNSSDMLIDTETPIPMPASLGAPSPPNVATSSAVASQGQFQPPASSQP</sequence>
<feature type="compositionally biased region" description="Low complexity" evidence="10">
    <location>
        <begin position="2036"/>
        <end position="2048"/>
    </location>
</feature>
<feature type="region of interest" description="Disordered" evidence="10">
    <location>
        <begin position="2028"/>
        <end position="2055"/>
    </location>
</feature>
<dbReference type="SUPFAM" id="SSF55909">
    <property type="entry name" value="Pentein"/>
    <property type="match status" value="1"/>
</dbReference>
<dbReference type="Gene3D" id="3.75.10.10">
    <property type="entry name" value="L-arginine/glycine Amidinotransferase, Chain A"/>
    <property type="match status" value="1"/>
</dbReference>
<dbReference type="InterPro" id="IPR033195">
    <property type="entry name" value="AmidinoTrfase"/>
</dbReference>
<dbReference type="EC" id="2.1.4.1" evidence="3"/>
<gene>
    <name evidence="12" type="ORF">PF007_g4431</name>
</gene>
<keyword evidence="5 12" id="KW-0808">Transferase</keyword>
<name>A0A6A3THL3_9STRA</name>
<evidence type="ECO:0000256" key="7">
    <source>
        <dbReference type="ARBA" id="ARBA00031403"/>
    </source>
</evidence>
<feature type="compositionally biased region" description="Basic residues" evidence="10">
    <location>
        <begin position="596"/>
        <end position="605"/>
    </location>
</feature>
<evidence type="ECO:0000256" key="10">
    <source>
        <dbReference type="SAM" id="MobiDB-lite"/>
    </source>
</evidence>
<protein>
    <recommendedName>
        <fullName evidence="4">Glycine amidinotransferase, mitochondrial</fullName>
        <ecNumber evidence="3">2.1.4.1</ecNumber>
    </recommendedName>
    <alternativeName>
        <fullName evidence="7">L-arginine:glycine amidinotransferase</fullName>
    </alternativeName>
    <alternativeName>
        <fullName evidence="8">Transamidinase</fullName>
    </alternativeName>
</protein>
<dbReference type="UniPathway" id="UPA00104">
    <property type="reaction ID" value="UER00579"/>
</dbReference>
<evidence type="ECO:0000256" key="6">
    <source>
        <dbReference type="ARBA" id="ARBA00022801"/>
    </source>
</evidence>
<evidence type="ECO:0000256" key="3">
    <source>
        <dbReference type="ARBA" id="ARBA00012351"/>
    </source>
</evidence>
<evidence type="ECO:0000256" key="4">
    <source>
        <dbReference type="ARBA" id="ARBA00016069"/>
    </source>
</evidence>
<evidence type="ECO:0000256" key="2">
    <source>
        <dbReference type="ARBA" id="ARBA00006943"/>
    </source>
</evidence>
<dbReference type="GO" id="GO:0005758">
    <property type="term" value="C:mitochondrial intermembrane space"/>
    <property type="evidence" value="ECO:0007669"/>
    <property type="project" value="TreeGrafter"/>
</dbReference>
<feature type="region of interest" description="Disordered" evidence="10">
    <location>
        <begin position="1606"/>
        <end position="1646"/>
    </location>
</feature>
<dbReference type="PROSITE" id="PS51204">
    <property type="entry name" value="HSA"/>
    <property type="match status" value="1"/>
</dbReference>
<feature type="region of interest" description="Disordered" evidence="10">
    <location>
        <begin position="593"/>
        <end position="630"/>
    </location>
</feature>
<keyword evidence="6" id="KW-0378">Hydrolase</keyword>
<dbReference type="GO" id="GO:0006601">
    <property type="term" value="P:creatine biosynthetic process"/>
    <property type="evidence" value="ECO:0007669"/>
    <property type="project" value="UniProtKB-UniPathway"/>
</dbReference>
<evidence type="ECO:0000313" key="13">
    <source>
        <dbReference type="Proteomes" id="UP000441208"/>
    </source>
</evidence>
<dbReference type="SUPFAM" id="SSF52540">
    <property type="entry name" value="P-loop containing nucleoside triphosphate hydrolases"/>
    <property type="match status" value="1"/>
</dbReference>
<dbReference type="GO" id="GO:0016787">
    <property type="term" value="F:hydrolase activity"/>
    <property type="evidence" value="ECO:0007669"/>
    <property type="project" value="UniProtKB-KW"/>
</dbReference>
<feature type="compositionally biased region" description="Low complexity" evidence="10">
    <location>
        <begin position="501"/>
        <end position="510"/>
    </location>
</feature>
<comment type="pathway">
    <text evidence="1">Amine and polyamine biosynthesis; creatine biosynthesis; creatine from L-arginine and glycine: step 1/2.</text>
</comment>
<feature type="compositionally biased region" description="Polar residues" evidence="10">
    <location>
        <begin position="676"/>
        <end position="693"/>
    </location>
</feature>
<dbReference type="InterPro" id="IPR049730">
    <property type="entry name" value="SNF2/RAD54-like_C"/>
</dbReference>
<evidence type="ECO:0000256" key="8">
    <source>
        <dbReference type="ARBA" id="ARBA00033346"/>
    </source>
</evidence>
<evidence type="ECO:0000259" key="11">
    <source>
        <dbReference type="PROSITE" id="PS51204"/>
    </source>
</evidence>
<dbReference type="InterPro" id="IPR014012">
    <property type="entry name" value="HSA_dom"/>
</dbReference>
<feature type="region of interest" description="Disordered" evidence="10">
    <location>
        <begin position="2149"/>
        <end position="2185"/>
    </location>
</feature>
<comment type="caution">
    <text evidence="12">The sequence shown here is derived from an EMBL/GenBank/DDBJ whole genome shotgun (WGS) entry which is preliminary data.</text>
</comment>
<dbReference type="Pfam" id="PF02274">
    <property type="entry name" value="ADI"/>
    <property type="match status" value="1"/>
</dbReference>
<dbReference type="Gene3D" id="3.40.50.300">
    <property type="entry name" value="P-loop containing nucleotide triphosphate hydrolases"/>
    <property type="match status" value="1"/>
</dbReference>
<dbReference type="Proteomes" id="UP000441208">
    <property type="component" value="Unassembled WGS sequence"/>
</dbReference>
<accession>A0A6A3THL3</accession>
<feature type="region of interest" description="Disordered" evidence="10">
    <location>
        <begin position="401"/>
        <end position="442"/>
    </location>
</feature>
<dbReference type="PANTHER" id="PTHR10488:SF1">
    <property type="entry name" value="GLYCINE AMIDINOTRANSFERASE, MITOCHONDRIAL"/>
    <property type="match status" value="1"/>
</dbReference>
<feature type="compositionally biased region" description="Polar residues" evidence="10">
    <location>
        <begin position="2164"/>
        <end position="2185"/>
    </location>
</feature>
<feature type="active site" description="Amidino-cysteine intermediate" evidence="9">
    <location>
        <position position="390"/>
    </location>
</feature>
<feature type="compositionally biased region" description="Basic and acidic residues" evidence="10">
    <location>
        <begin position="1458"/>
        <end position="1472"/>
    </location>
</feature>
<feature type="compositionally biased region" description="Basic and acidic residues" evidence="10">
    <location>
        <begin position="479"/>
        <end position="495"/>
    </location>
</feature>
<evidence type="ECO:0000256" key="5">
    <source>
        <dbReference type="ARBA" id="ARBA00022679"/>
    </source>
</evidence>
<reference evidence="12 13" key="1">
    <citation type="submission" date="2018-08" db="EMBL/GenBank/DDBJ databases">
        <title>Genomic investigation of the strawberry pathogen Phytophthora fragariae indicates pathogenicity is determined by transcriptional variation in three key races.</title>
        <authorList>
            <person name="Adams T.M."/>
            <person name="Armitage A.D."/>
            <person name="Sobczyk M.K."/>
            <person name="Bates H.J."/>
            <person name="Dunwell J.M."/>
            <person name="Nellist C.F."/>
            <person name="Harrison R.J."/>
        </authorList>
    </citation>
    <scope>NUCLEOTIDE SEQUENCE [LARGE SCALE GENOMIC DNA]</scope>
    <source>
        <strain evidence="12 13">NOV-71</strain>
    </source>
</reference>
<dbReference type="InterPro" id="IPR027417">
    <property type="entry name" value="P-loop_NTPase"/>
</dbReference>
<feature type="region of interest" description="Disordered" evidence="10">
    <location>
        <begin position="474"/>
        <end position="510"/>
    </location>
</feature>
<proteinExistence type="inferred from homology"/>
<evidence type="ECO:0000256" key="1">
    <source>
        <dbReference type="ARBA" id="ARBA00004858"/>
    </source>
</evidence>
<feature type="active site" evidence="9">
    <location>
        <position position="220"/>
    </location>
</feature>
<comment type="similarity">
    <text evidence="2">Belongs to the amidinotransferase family.</text>
</comment>
<feature type="region of interest" description="Disordered" evidence="10">
    <location>
        <begin position="676"/>
        <end position="710"/>
    </location>
</feature>
<feature type="region of interest" description="Disordered" evidence="10">
    <location>
        <begin position="1411"/>
        <end position="1431"/>
    </location>
</feature>
<feature type="domain" description="HSA" evidence="11">
    <location>
        <begin position="743"/>
        <end position="816"/>
    </location>
</feature>
<dbReference type="EMBL" id="QXFZ01000141">
    <property type="protein sequence ID" value="KAE9130659.1"/>
    <property type="molecule type" value="Genomic_DNA"/>
</dbReference>
<dbReference type="CDD" id="cd21136">
    <property type="entry name" value="amidinotransferase_AGAT-like"/>
    <property type="match status" value="1"/>
</dbReference>
<feature type="region of interest" description="Disordered" evidence="10">
    <location>
        <begin position="1444"/>
        <end position="1480"/>
    </location>
</feature>
<dbReference type="SMART" id="SM00573">
    <property type="entry name" value="HSA"/>
    <property type="match status" value="1"/>
</dbReference>
<feature type="active site" evidence="9">
    <location>
        <position position="269"/>
    </location>
</feature>